<feature type="compositionally biased region" description="Basic and acidic residues" evidence="2">
    <location>
        <begin position="139"/>
        <end position="156"/>
    </location>
</feature>
<feature type="compositionally biased region" description="Basic and acidic residues" evidence="2">
    <location>
        <begin position="698"/>
        <end position="709"/>
    </location>
</feature>
<feature type="compositionally biased region" description="Basic and acidic residues" evidence="2">
    <location>
        <begin position="774"/>
        <end position="787"/>
    </location>
</feature>
<proteinExistence type="predicted"/>
<dbReference type="AlphaFoldDB" id="A0A0D2NNK4"/>
<accession>A0A0D2NNK4</accession>
<organism evidence="3 4">
    <name type="scientific">Hypholoma sublateritium (strain FD-334 SS-4)</name>
    <dbReference type="NCBI Taxonomy" id="945553"/>
    <lineage>
        <taxon>Eukaryota</taxon>
        <taxon>Fungi</taxon>
        <taxon>Dikarya</taxon>
        <taxon>Basidiomycota</taxon>
        <taxon>Agaricomycotina</taxon>
        <taxon>Agaricomycetes</taxon>
        <taxon>Agaricomycetidae</taxon>
        <taxon>Agaricales</taxon>
        <taxon>Agaricineae</taxon>
        <taxon>Strophariaceae</taxon>
        <taxon>Hypholoma</taxon>
    </lineage>
</organism>
<gene>
    <name evidence="3" type="ORF">HYPSUDRAFT_203887</name>
</gene>
<evidence type="ECO:0000256" key="1">
    <source>
        <dbReference type="SAM" id="Coils"/>
    </source>
</evidence>
<feature type="compositionally biased region" description="Basic and acidic residues" evidence="2">
    <location>
        <begin position="665"/>
        <end position="677"/>
    </location>
</feature>
<feature type="compositionally biased region" description="Low complexity" evidence="2">
    <location>
        <begin position="348"/>
        <end position="365"/>
    </location>
</feature>
<feature type="coiled-coil region" evidence="1">
    <location>
        <begin position="186"/>
        <end position="290"/>
    </location>
</feature>
<keyword evidence="4" id="KW-1185">Reference proteome</keyword>
<feature type="compositionally biased region" description="Basic residues" evidence="2">
    <location>
        <begin position="96"/>
        <end position="108"/>
    </location>
</feature>
<evidence type="ECO:0000256" key="2">
    <source>
        <dbReference type="SAM" id="MobiDB-lite"/>
    </source>
</evidence>
<feature type="compositionally biased region" description="Pro residues" evidence="2">
    <location>
        <begin position="63"/>
        <end position="81"/>
    </location>
</feature>
<feature type="region of interest" description="Disordered" evidence="2">
    <location>
        <begin position="30"/>
        <end position="181"/>
    </location>
</feature>
<feature type="compositionally biased region" description="Low complexity" evidence="2">
    <location>
        <begin position="172"/>
        <end position="181"/>
    </location>
</feature>
<feature type="compositionally biased region" description="Pro residues" evidence="2">
    <location>
        <begin position="480"/>
        <end position="492"/>
    </location>
</feature>
<feature type="compositionally biased region" description="Polar residues" evidence="2">
    <location>
        <begin position="110"/>
        <end position="125"/>
    </location>
</feature>
<feature type="compositionally biased region" description="Basic and acidic residues" evidence="2">
    <location>
        <begin position="367"/>
        <end position="384"/>
    </location>
</feature>
<dbReference type="OrthoDB" id="3268221at2759"/>
<feature type="compositionally biased region" description="Polar residues" evidence="2">
    <location>
        <begin position="403"/>
        <end position="435"/>
    </location>
</feature>
<dbReference type="STRING" id="945553.A0A0D2NNK4"/>
<feature type="compositionally biased region" description="Low complexity" evidence="2">
    <location>
        <begin position="33"/>
        <end position="57"/>
    </location>
</feature>
<evidence type="ECO:0000313" key="3">
    <source>
        <dbReference type="EMBL" id="KJA20409.1"/>
    </source>
</evidence>
<protein>
    <submittedName>
        <fullName evidence="3">Uncharacterized protein</fullName>
    </submittedName>
</protein>
<sequence>MPEDDMPKSWRAYSTPTRSAAKVLEEIVARQESVSTTASPTSSLSSHSGSRSPRAASNAMPSELPPLPPYPPVPINPPEPGSTPFHHSSNKPLPAHPKRVTSTNRKHSPAMSQESHASHTETPPTSLKPKHASKSLPRRVAEELKDHRHRHSDPIRDATPPASHSGRHRYAGSHSRSSSDSISVIMMMSRERLARETARANEAERRALDAERQAAEVMSLFKSTHEAKLVLERDLHKAREELGLYKVQLETAQKEIFRAQEIVDRVERQRVEAQDELSRNKEKIRRLSQTLAVEHALEEGRRSGFEEGLKQGRVYQQATSVSWDDMYDISTRKRPSRQPETDRASDISSYSYPGEGSSSGSSTTSRPKAEPQRKESKSSKKRESAVPPSSRPSTTHIRRDSVATATQSLNPIVSTYNPYPRTDSSTPGPSVSQRNYADAANSRHVPGDPNYKKPPDVARYPDSLPIRTVTTPVPVRVPSTQPPVPEPMPPHNAPEAIRVMPSDGPIHPVPVYNRSPSVAHQPIVLPPDNYIPVMNANSVIALPPPHELTKPVAAEAPPVNPSSASSTRGVESRFRVTNADRTRHKEDDTESTAHTTRTRHDAEKYGRTTSVRSVGSTHLSELDMLAPPRSFEFERANKAGSRVADPEPILRSRPRALTNPYVDGGGDRWPEPRRDPPRAVSPAPYKSRDTTTAPTTGRESRNHIERPRTAEPPSFSRPGSAAAMRTNGITSRRPREVVLTMPLGDPFDDPTTAHGHSAFPPRSATPANPTYGRPRLDTGDHSSKDRPSSTATIPEIDVQTPTTTHQSAPSNRTTVVDPVLLTPESANRPLPHPHTHTENSGLGIYTSEHGGERIEARLPDDNFPSGFQPLSPIPGMENLTPYPPGFAPSLPRNHPSGGAANFTYASPLIRPVA</sequence>
<feature type="region of interest" description="Disordered" evidence="2">
    <location>
        <begin position="326"/>
        <end position="502"/>
    </location>
</feature>
<dbReference type="EMBL" id="KN817568">
    <property type="protein sequence ID" value="KJA20409.1"/>
    <property type="molecule type" value="Genomic_DNA"/>
</dbReference>
<reference evidence="4" key="1">
    <citation type="submission" date="2014-04" db="EMBL/GenBank/DDBJ databases">
        <title>Evolutionary Origins and Diversification of the Mycorrhizal Mutualists.</title>
        <authorList>
            <consortium name="DOE Joint Genome Institute"/>
            <consortium name="Mycorrhizal Genomics Consortium"/>
            <person name="Kohler A."/>
            <person name="Kuo A."/>
            <person name="Nagy L.G."/>
            <person name="Floudas D."/>
            <person name="Copeland A."/>
            <person name="Barry K.W."/>
            <person name="Cichocki N."/>
            <person name="Veneault-Fourrey C."/>
            <person name="LaButti K."/>
            <person name="Lindquist E.A."/>
            <person name="Lipzen A."/>
            <person name="Lundell T."/>
            <person name="Morin E."/>
            <person name="Murat C."/>
            <person name="Riley R."/>
            <person name="Ohm R."/>
            <person name="Sun H."/>
            <person name="Tunlid A."/>
            <person name="Henrissat B."/>
            <person name="Grigoriev I.V."/>
            <person name="Hibbett D.S."/>
            <person name="Martin F."/>
        </authorList>
    </citation>
    <scope>NUCLEOTIDE SEQUENCE [LARGE SCALE GENOMIC DNA]</scope>
    <source>
        <strain evidence="4">FD-334 SS-4</strain>
    </source>
</reference>
<feature type="compositionally biased region" description="Basic residues" evidence="2">
    <location>
        <begin position="128"/>
        <end position="137"/>
    </location>
</feature>
<feature type="compositionally biased region" description="Low complexity" evidence="2">
    <location>
        <begin position="465"/>
        <end position="479"/>
    </location>
</feature>
<dbReference type="Proteomes" id="UP000054270">
    <property type="component" value="Unassembled WGS sequence"/>
</dbReference>
<keyword evidence="1" id="KW-0175">Coiled coil</keyword>
<name>A0A0D2NNK4_HYPSF</name>
<feature type="compositionally biased region" description="Polar residues" evidence="2">
    <location>
        <begin position="799"/>
        <end position="814"/>
    </location>
</feature>
<feature type="compositionally biased region" description="Basic and acidic residues" evidence="2">
    <location>
        <begin position="570"/>
        <end position="587"/>
    </location>
</feature>
<evidence type="ECO:0000313" key="4">
    <source>
        <dbReference type="Proteomes" id="UP000054270"/>
    </source>
</evidence>
<feature type="region of interest" description="Disordered" evidence="2">
    <location>
        <begin position="551"/>
        <end position="615"/>
    </location>
</feature>
<feature type="region of interest" description="Disordered" evidence="2">
    <location>
        <begin position="636"/>
        <end position="816"/>
    </location>
</feature>
<dbReference type="OMA" id="QESHASH"/>